<reference evidence="2" key="2">
    <citation type="submission" date="2022-01" db="EMBL/GenBank/DDBJ databases">
        <authorList>
            <person name="Yamashiro T."/>
            <person name="Shiraishi A."/>
            <person name="Satake H."/>
            <person name="Nakayama K."/>
        </authorList>
    </citation>
    <scope>NUCLEOTIDE SEQUENCE</scope>
</reference>
<comment type="caution">
    <text evidence="2">The sequence shown here is derived from an EMBL/GenBank/DDBJ whole genome shotgun (WGS) entry which is preliminary data.</text>
</comment>
<dbReference type="EMBL" id="BQNB010009070">
    <property type="protein sequence ID" value="GJS58321.1"/>
    <property type="molecule type" value="Genomic_DNA"/>
</dbReference>
<sequence>MGIPDPHWYRDGDVNLFPDKDGDGDGDETEERGWGWKIRSPKFPDPLPSLLLPYVIKLWQQKPVSQLHSKLNYL</sequence>
<evidence type="ECO:0000313" key="3">
    <source>
        <dbReference type="Proteomes" id="UP001151760"/>
    </source>
</evidence>
<feature type="region of interest" description="Disordered" evidence="1">
    <location>
        <begin position="12"/>
        <end position="33"/>
    </location>
</feature>
<name>A0ABQ4X078_9ASTR</name>
<organism evidence="2 3">
    <name type="scientific">Tanacetum coccineum</name>
    <dbReference type="NCBI Taxonomy" id="301880"/>
    <lineage>
        <taxon>Eukaryota</taxon>
        <taxon>Viridiplantae</taxon>
        <taxon>Streptophyta</taxon>
        <taxon>Embryophyta</taxon>
        <taxon>Tracheophyta</taxon>
        <taxon>Spermatophyta</taxon>
        <taxon>Magnoliopsida</taxon>
        <taxon>eudicotyledons</taxon>
        <taxon>Gunneridae</taxon>
        <taxon>Pentapetalae</taxon>
        <taxon>asterids</taxon>
        <taxon>campanulids</taxon>
        <taxon>Asterales</taxon>
        <taxon>Asteraceae</taxon>
        <taxon>Asteroideae</taxon>
        <taxon>Anthemideae</taxon>
        <taxon>Anthemidinae</taxon>
        <taxon>Tanacetum</taxon>
    </lineage>
</organism>
<keyword evidence="3" id="KW-1185">Reference proteome</keyword>
<gene>
    <name evidence="2" type="ORF">Tco_0653105</name>
</gene>
<protein>
    <submittedName>
        <fullName evidence="2">Uncharacterized protein</fullName>
    </submittedName>
</protein>
<accession>A0ABQ4X078</accession>
<evidence type="ECO:0000313" key="2">
    <source>
        <dbReference type="EMBL" id="GJS58321.1"/>
    </source>
</evidence>
<proteinExistence type="predicted"/>
<evidence type="ECO:0000256" key="1">
    <source>
        <dbReference type="SAM" id="MobiDB-lite"/>
    </source>
</evidence>
<feature type="compositionally biased region" description="Basic and acidic residues" evidence="1">
    <location>
        <begin position="12"/>
        <end position="23"/>
    </location>
</feature>
<dbReference type="Proteomes" id="UP001151760">
    <property type="component" value="Unassembled WGS sequence"/>
</dbReference>
<reference evidence="2" key="1">
    <citation type="journal article" date="2022" name="Int. J. Mol. Sci.">
        <title>Draft Genome of Tanacetum Coccineum: Genomic Comparison of Closely Related Tanacetum-Family Plants.</title>
        <authorList>
            <person name="Yamashiro T."/>
            <person name="Shiraishi A."/>
            <person name="Nakayama K."/>
            <person name="Satake H."/>
        </authorList>
    </citation>
    <scope>NUCLEOTIDE SEQUENCE</scope>
</reference>